<keyword evidence="8" id="KW-1133">Transmembrane helix</keyword>
<proteinExistence type="predicted"/>
<dbReference type="CDD" id="cd00082">
    <property type="entry name" value="HisKA"/>
    <property type="match status" value="1"/>
</dbReference>
<dbReference type="InterPro" id="IPR050351">
    <property type="entry name" value="BphY/WalK/GraS-like"/>
</dbReference>
<keyword evidence="7" id="KW-0902">Two-component regulatory system</keyword>
<dbReference type="Pfam" id="PF02518">
    <property type="entry name" value="HATPase_c"/>
    <property type="match status" value="1"/>
</dbReference>
<dbReference type="PANTHER" id="PTHR45453">
    <property type="entry name" value="PHOSPHATE REGULON SENSOR PROTEIN PHOR"/>
    <property type="match status" value="1"/>
</dbReference>
<accession>A0A1M4V0C9</accession>
<dbReference type="InterPro" id="IPR004358">
    <property type="entry name" value="Sig_transdc_His_kin-like_C"/>
</dbReference>
<keyword evidence="6 10" id="KW-0418">Kinase</keyword>
<dbReference type="EC" id="2.7.13.3" evidence="3"/>
<dbReference type="AlphaFoldDB" id="A0A1M4V0C9"/>
<dbReference type="GO" id="GO:0005886">
    <property type="term" value="C:plasma membrane"/>
    <property type="evidence" value="ECO:0007669"/>
    <property type="project" value="TreeGrafter"/>
</dbReference>
<dbReference type="PROSITE" id="PS50109">
    <property type="entry name" value="HIS_KIN"/>
    <property type="match status" value="1"/>
</dbReference>
<evidence type="ECO:0000256" key="7">
    <source>
        <dbReference type="ARBA" id="ARBA00023012"/>
    </source>
</evidence>
<dbReference type="GO" id="GO:0000155">
    <property type="term" value="F:phosphorelay sensor kinase activity"/>
    <property type="evidence" value="ECO:0007669"/>
    <property type="project" value="InterPro"/>
</dbReference>
<comment type="catalytic activity">
    <reaction evidence="1">
        <text>ATP + protein L-histidine = ADP + protein N-phospho-L-histidine.</text>
        <dbReference type="EC" id="2.7.13.3"/>
    </reaction>
</comment>
<evidence type="ECO:0000256" key="2">
    <source>
        <dbReference type="ARBA" id="ARBA00004370"/>
    </source>
</evidence>
<reference evidence="10 11" key="1">
    <citation type="submission" date="2016-11" db="EMBL/GenBank/DDBJ databases">
        <authorList>
            <person name="Jaros S."/>
            <person name="Januszkiewicz K."/>
            <person name="Wedrychowicz H."/>
        </authorList>
    </citation>
    <scope>NUCLEOTIDE SEQUENCE [LARGE SCALE GENOMIC DNA]</scope>
    <source>
        <strain evidence="10 11">DSM 17459</strain>
    </source>
</reference>
<keyword evidence="8" id="KW-0812">Transmembrane</keyword>
<dbReference type="PANTHER" id="PTHR45453:SF1">
    <property type="entry name" value="PHOSPHATE REGULON SENSOR PROTEIN PHOR"/>
    <property type="match status" value="1"/>
</dbReference>
<dbReference type="GO" id="GO:0016036">
    <property type="term" value="P:cellular response to phosphate starvation"/>
    <property type="evidence" value="ECO:0007669"/>
    <property type="project" value="TreeGrafter"/>
</dbReference>
<evidence type="ECO:0000256" key="6">
    <source>
        <dbReference type="ARBA" id="ARBA00022777"/>
    </source>
</evidence>
<keyword evidence="4" id="KW-0597">Phosphoprotein</keyword>
<gene>
    <name evidence="10" type="ORF">SAMN02745158_01061</name>
</gene>
<evidence type="ECO:0000259" key="9">
    <source>
        <dbReference type="PROSITE" id="PS50109"/>
    </source>
</evidence>
<dbReference type="InterPro" id="IPR036890">
    <property type="entry name" value="HATPase_C_sf"/>
</dbReference>
<dbReference type="InterPro" id="IPR005467">
    <property type="entry name" value="His_kinase_dom"/>
</dbReference>
<dbReference type="Gene3D" id="3.30.565.10">
    <property type="entry name" value="Histidine kinase-like ATPase, C-terminal domain"/>
    <property type="match status" value="1"/>
</dbReference>
<name>A0A1M4V0C9_9CLOT</name>
<dbReference type="EMBL" id="FQVI01000003">
    <property type="protein sequence ID" value="SHE62362.1"/>
    <property type="molecule type" value="Genomic_DNA"/>
</dbReference>
<dbReference type="InterPro" id="IPR036097">
    <property type="entry name" value="HisK_dim/P_sf"/>
</dbReference>
<dbReference type="InterPro" id="IPR003594">
    <property type="entry name" value="HATPase_dom"/>
</dbReference>
<feature type="domain" description="Histidine kinase" evidence="9">
    <location>
        <begin position="72"/>
        <end position="289"/>
    </location>
</feature>
<dbReference type="SUPFAM" id="SSF55874">
    <property type="entry name" value="ATPase domain of HSP90 chaperone/DNA topoisomerase II/histidine kinase"/>
    <property type="match status" value="1"/>
</dbReference>
<evidence type="ECO:0000256" key="8">
    <source>
        <dbReference type="SAM" id="Phobius"/>
    </source>
</evidence>
<dbReference type="Pfam" id="PF00512">
    <property type="entry name" value="HisKA"/>
    <property type="match status" value="1"/>
</dbReference>
<evidence type="ECO:0000256" key="5">
    <source>
        <dbReference type="ARBA" id="ARBA00022679"/>
    </source>
</evidence>
<dbReference type="SMART" id="SM00388">
    <property type="entry name" value="HisKA"/>
    <property type="match status" value="1"/>
</dbReference>
<dbReference type="OrthoDB" id="9813151at2"/>
<protein>
    <recommendedName>
        <fullName evidence="3">histidine kinase</fullName>
        <ecNumber evidence="3">2.7.13.3</ecNumber>
    </recommendedName>
</protein>
<dbReference type="PRINTS" id="PR00344">
    <property type="entry name" value="BCTRLSENSOR"/>
</dbReference>
<dbReference type="InterPro" id="IPR003661">
    <property type="entry name" value="HisK_dim/P_dom"/>
</dbReference>
<evidence type="ECO:0000256" key="1">
    <source>
        <dbReference type="ARBA" id="ARBA00000085"/>
    </source>
</evidence>
<evidence type="ECO:0000313" key="11">
    <source>
        <dbReference type="Proteomes" id="UP000184245"/>
    </source>
</evidence>
<dbReference type="RefSeq" id="WP_072849604.1">
    <property type="nucleotide sequence ID" value="NZ_FQVI01000003.1"/>
</dbReference>
<evidence type="ECO:0000313" key="10">
    <source>
        <dbReference type="EMBL" id="SHE62362.1"/>
    </source>
</evidence>
<comment type="subcellular location">
    <subcellularLocation>
        <location evidence="2">Membrane</location>
    </subcellularLocation>
</comment>
<keyword evidence="11" id="KW-1185">Reference proteome</keyword>
<keyword evidence="8" id="KW-0472">Membrane</keyword>
<dbReference type="SMART" id="SM00387">
    <property type="entry name" value="HATPase_c"/>
    <property type="match status" value="1"/>
</dbReference>
<dbReference type="FunFam" id="3.30.565.10:FF:000006">
    <property type="entry name" value="Sensor histidine kinase WalK"/>
    <property type="match status" value="1"/>
</dbReference>
<dbReference type="SUPFAM" id="SSF47384">
    <property type="entry name" value="Homodimeric domain of signal transducing histidine kinase"/>
    <property type="match status" value="1"/>
</dbReference>
<sequence>MAMTRETQVICWVRGVASLSAFSQINSILLNLLFIVCPLLAVLAIISGYFITGKALKPVEAALENEKRFTADASHELRTPTAVILSQCEYVLLPDTTREEMTECIEVILGQSRKISALIPQLLMLARQDAAKERLELEPVNISMLTEIVAGELDASATRNNIRLRLDIEDNLVVRGDQNLLMRLMVNLIDNSIQYGKCGGSTWITLQKKGNYVEGCVQDDGIGIAPEHQKDIWKRFYREDKVRKGTQETHSGLGLSMVLWIVEAHGGTIRADSREGEGTAFIFLLPLLKKDTF</sequence>
<dbReference type="STRING" id="1122155.SAMN02745158_01061"/>
<keyword evidence="5" id="KW-0808">Transferase</keyword>
<dbReference type="Gene3D" id="1.10.287.130">
    <property type="match status" value="1"/>
</dbReference>
<dbReference type="GO" id="GO:0004721">
    <property type="term" value="F:phosphoprotein phosphatase activity"/>
    <property type="evidence" value="ECO:0007669"/>
    <property type="project" value="TreeGrafter"/>
</dbReference>
<evidence type="ECO:0000256" key="4">
    <source>
        <dbReference type="ARBA" id="ARBA00022553"/>
    </source>
</evidence>
<dbReference type="Proteomes" id="UP000184245">
    <property type="component" value="Unassembled WGS sequence"/>
</dbReference>
<organism evidence="10 11">
    <name type="scientific">Lactonifactor longoviformis DSM 17459</name>
    <dbReference type="NCBI Taxonomy" id="1122155"/>
    <lineage>
        <taxon>Bacteria</taxon>
        <taxon>Bacillati</taxon>
        <taxon>Bacillota</taxon>
        <taxon>Clostridia</taxon>
        <taxon>Eubacteriales</taxon>
        <taxon>Clostridiaceae</taxon>
        <taxon>Lactonifactor</taxon>
    </lineage>
</organism>
<feature type="transmembrane region" description="Helical" evidence="8">
    <location>
        <begin position="28"/>
        <end position="51"/>
    </location>
</feature>
<dbReference type="CDD" id="cd00075">
    <property type="entry name" value="HATPase"/>
    <property type="match status" value="1"/>
</dbReference>
<evidence type="ECO:0000256" key="3">
    <source>
        <dbReference type="ARBA" id="ARBA00012438"/>
    </source>
</evidence>